<gene>
    <name evidence="3" type="ORF">FIV46_17735</name>
</gene>
<accession>A0A501PCI7</accession>
<evidence type="ECO:0000259" key="1">
    <source>
        <dbReference type="Pfam" id="PF07755"/>
    </source>
</evidence>
<dbReference type="SUPFAM" id="SSF52540">
    <property type="entry name" value="P-loop containing nucleoside triphosphate hydrolases"/>
    <property type="match status" value="1"/>
</dbReference>
<keyword evidence="4" id="KW-1185">Reference proteome</keyword>
<dbReference type="InterPro" id="IPR035086">
    <property type="entry name" value="DgcN-like_C"/>
</dbReference>
<dbReference type="InterPro" id="IPR027417">
    <property type="entry name" value="P-loop_NTPase"/>
</dbReference>
<dbReference type="Gene3D" id="3.40.50.300">
    <property type="entry name" value="P-loop containing nucleotide triphosphate hydrolases"/>
    <property type="match status" value="1"/>
</dbReference>
<dbReference type="PANTHER" id="PTHR40690">
    <property type="entry name" value="GLL3100 PROTEIN"/>
    <property type="match status" value="1"/>
</dbReference>
<dbReference type="Pfam" id="PF07755">
    <property type="entry name" value="DUF1611"/>
    <property type="match status" value="1"/>
</dbReference>
<dbReference type="AlphaFoldDB" id="A0A501PCI7"/>
<reference evidence="4" key="1">
    <citation type="submission" date="2019-06" db="EMBL/GenBank/DDBJ databases">
        <title>The complete genome of Emcibacter congregatus ZYLT.</title>
        <authorList>
            <person name="Zhao Z."/>
        </authorList>
    </citation>
    <scope>NUCLEOTIDE SEQUENCE [LARGE SCALE GENOMIC DNA]</scope>
    <source>
        <strain evidence="4">MCCC 1A06723</strain>
    </source>
</reference>
<feature type="domain" description="D-glutamate N-acetyltransferase-like C-terminal" evidence="1">
    <location>
        <begin position="137"/>
        <end position="333"/>
    </location>
</feature>
<evidence type="ECO:0000313" key="4">
    <source>
        <dbReference type="Proteomes" id="UP000319148"/>
    </source>
</evidence>
<dbReference type="PIRSF" id="PIRSF026760">
    <property type="entry name" value="UCP026760"/>
    <property type="match status" value="1"/>
</dbReference>
<protein>
    <submittedName>
        <fullName evidence="3">DUF1611 domain-containing protein</fullName>
    </submittedName>
</protein>
<comment type="caution">
    <text evidence="3">The sequence shown here is derived from an EMBL/GenBank/DDBJ whole genome shotgun (WGS) entry which is preliminary data.</text>
</comment>
<dbReference type="Pfam" id="PF17396">
    <property type="entry name" value="DUF1611_N"/>
    <property type="match status" value="1"/>
</dbReference>
<feature type="domain" description="D-glutamate N-acetyltransferase-like N-terminal" evidence="2">
    <location>
        <begin position="53"/>
        <end position="131"/>
    </location>
</feature>
<dbReference type="PANTHER" id="PTHR40690:SF1">
    <property type="entry name" value="DUF1611 DOMAIN-CONTAINING PROTEIN"/>
    <property type="match status" value="1"/>
</dbReference>
<dbReference type="EMBL" id="VFIY01000018">
    <property type="protein sequence ID" value="TPD57935.1"/>
    <property type="molecule type" value="Genomic_DNA"/>
</dbReference>
<evidence type="ECO:0000259" key="2">
    <source>
        <dbReference type="Pfam" id="PF17396"/>
    </source>
</evidence>
<sequence length="347" mass="37069">MQKLNRIGITPPFLVFLGAETRSAMVKTGRGLLEWRRELCRGQLRLSQDAVDLGLPDLTAAEAVGQGVKSLVIGTAGIGGGIPAEWHETLLDAVQQGMDIVAGVHTKLSELPFLCEAAEKSGARLVDIRTPPASLPVASGRKRSGRRLLTVGTDCAIGKKYTALVLEREMKKKGLNADFRASGQTGIMIAGQGIPIDAVISDFITGAAELLSPDNEPNHWDIVEGQGGIFHPGYAAVSHGLLIGSQPDAFVVCHDPSRDFISGWDDFRLPTIEQVIEQTVVIGSLTNPEIRCVGISLNTSRLSDSARQKATEDIAGRVGLPCVDPLKESIDPIIEKLISEFPAAPCR</sequence>
<dbReference type="InterPro" id="IPR035402">
    <property type="entry name" value="DgcN-like_N"/>
</dbReference>
<proteinExistence type="predicted"/>
<name>A0A501PCI7_9PROT</name>
<dbReference type="OrthoDB" id="9778498at2"/>
<dbReference type="Gene3D" id="3.40.50.720">
    <property type="entry name" value="NAD(P)-binding Rossmann-like Domain"/>
    <property type="match status" value="1"/>
</dbReference>
<dbReference type="InterPro" id="IPR011669">
    <property type="entry name" value="DgcN-like"/>
</dbReference>
<dbReference type="Proteomes" id="UP000319148">
    <property type="component" value="Unassembled WGS sequence"/>
</dbReference>
<evidence type="ECO:0000313" key="3">
    <source>
        <dbReference type="EMBL" id="TPD57935.1"/>
    </source>
</evidence>
<organism evidence="3 4">
    <name type="scientific">Emcibacter nanhaiensis</name>
    <dbReference type="NCBI Taxonomy" id="1505037"/>
    <lineage>
        <taxon>Bacteria</taxon>
        <taxon>Pseudomonadati</taxon>
        <taxon>Pseudomonadota</taxon>
        <taxon>Alphaproteobacteria</taxon>
        <taxon>Emcibacterales</taxon>
        <taxon>Emcibacteraceae</taxon>
        <taxon>Emcibacter</taxon>
    </lineage>
</organism>